<dbReference type="PANTHER" id="PTHR33154">
    <property type="entry name" value="TRANSCRIPTIONAL REGULATOR, ARSR FAMILY"/>
    <property type="match status" value="1"/>
</dbReference>
<name>A0ABU1IYU9_9BACL</name>
<organism evidence="5 6">
    <name type="scientific">Paenibacillus hunanensis</name>
    <dbReference type="NCBI Taxonomy" id="539262"/>
    <lineage>
        <taxon>Bacteria</taxon>
        <taxon>Bacillati</taxon>
        <taxon>Bacillota</taxon>
        <taxon>Bacilli</taxon>
        <taxon>Bacillales</taxon>
        <taxon>Paenibacillaceae</taxon>
        <taxon>Paenibacillus</taxon>
    </lineage>
</organism>
<dbReference type="InterPro" id="IPR036390">
    <property type="entry name" value="WH_DNA-bd_sf"/>
</dbReference>
<dbReference type="Gene3D" id="1.10.10.10">
    <property type="entry name" value="Winged helix-like DNA-binding domain superfamily/Winged helix DNA-binding domain"/>
    <property type="match status" value="1"/>
</dbReference>
<dbReference type="Pfam" id="PF01022">
    <property type="entry name" value="HTH_5"/>
    <property type="match status" value="1"/>
</dbReference>
<dbReference type="CDD" id="cd00090">
    <property type="entry name" value="HTH_ARSR"/>
    <property type="match status" value="1"/>
</dbReference>
<feature type="domain" description="HTH arsR-type" evidence="4">
    <location>
        <begin position="6"/>
        <end position="99"/>
    </location>
</feature>
<evidence type="ECO:0000256" key="3">
    <source>
        <dbReference type="ARBA" id="ARBA00023163"/>
    </source>
</evidence>
<reference evidence="5 6" key="1">
    <citation type="submission" date="2023-07" db="EMBL/GenBank/DDBJ databases">
        <title>Genomic Encyclopedia of Type Strains, Phase IV (KMG-IV): sequencing the most valuable type-strain genomes for metagenomic binning, comparative biology and taxonomic classification.</title>
        <authorList>
            <person name="Goeker M."/>
        </authorList>
    </citation>
    <scope>NUCLEOTIDE SEQUENCE [LARGE SCALE GENOMIC DNA]</scope>
    <source>
        <strain evidence="5 6">DSM 22170</strain>
    </source>
</reference>
<evidence type="ECO:0000313" key="6">
    <source>
        <dbReference type="Proteomes" id="UP001185028"/>
    </source>
</evidence>
<dbReference type="PROSITE" id="PS50987">
    <property type="entry name" value="HTH_ARSR_2"/>
    <property type="match status" value="1"/>
</dbReference>
<dbReference type="Proteomes" id="UP001185028">
    <property type="component" value="Unassembled WGS sequence"/>
</dbReference>
<dbReference type="SUPFAM" id="SSF46785">
    <property type="entry name" value="Winged helix' DNA-binding domain"/>
    <property type="match status" value="1"/>
</dbReference>
<gene>
    <name evidence="5" type="ORF">JOC58_002329</name>
</gene>
<keyword evidence="3" id="KW-0804">Transcription</keyword>
<evidence type="ECO:0000256" key="2">
    <source>
        <dbReference type="ARBA" id="ARBA00023125"/>
    </source>
</evidence>
<sequence>MKVLYHPDRHEIELTSVLYALSDPIRLHIISQILSEGESPCNAFQVPVAKSTLSHHLRTLRESGVVFTRSQGTQRLLTVRVEDLNERFPGVLDAVLGAYDASAISVLAVDTLETDISTDAKHVSIAAKHEVVDADDK</sequence>
<protein>
    <submittedName>
        <fullName evidence="5">DNA-binding transcriptional ArsR family regulator</fullName>
    </submittedName>
</protein>
<evidence type="ECO:0000313" key="5">
    <source>
        <dbReference type="EMBL" id="MDR6244436.1"/>
    </source>
</evidence>
<evidence type="ECO:0000259" key="4">
    <source>
        <dbReference type="PROSITE" id="PS50987"/>
    </source>
</evidence>
<accession>A0ABU1IYU9</accession>
<proteinExistence type="predicted"/>
<keyword evidence="6" id="KW-1185">Reference proteome</keyword>
<keyword evidence="1" id="KW-0805">Transcription regulation</keyword>
<dbReference type="InterPro" id="IPR051081">
    <property type="entry name" value="HTH_MetalResp_TranReg"/>
</dbReference>
<comment type="caution">
    <text evidence="5">The sequence shown here is derived from an EMBL/GenBank/DDBJ whole genome shotgun (WGS) entry which is preliminary data.</text>
</comment>
<keyword evidence="2 5" id="KW-0238">DNA-binding</keyword>
<dbReference type="GO" id="GO:0003677">
    <property type="term" value="F:DNA binding"/>
    <property type="evidence" value="ECO:0007669"/>
    <property type="project" value="UniProtKB-KW"/>
</dbReference>
<dbReference type="SMART" id="SM00418">
    <property type="entry name" value="HTH_ARSR"/>
    <property type="match status" value="1"/>
</dbReference>
<dbReference type="InterPro" id="IPR011991">
    <property type="entry name" value="ArsR-like_HTH"/>
</dbReference>
<evidence type="ECO:0000256" key="1">
    <source>
        <dbReference type="ARBA" id="ARBA00023015"/>
    </source>
</evidence>
<dbReference type="EMBL" id="JAVDQH010000008">
    <property type="protein sequence ID" value="MDR6244436.1"/>
    <property type="molecule type" value="Genomic_DNA"/>
</dbReference>
<dbReference type="InterPro" id="IPR036388">
    <property type="entry name" value="WH-like_DNA-bd_sf"/>
</dbReference>
<dbReference type="PRINTS" id="PR00778">
    <property type="entry name" value="HTHARSR"/>
</dbReference>
<dbReference type="InterPro" id="IPR001845">
    <property type="entry name" value="HTH_ArsR_DNA-bd_dom"/>
</dbReference>
<dbReference type="PANTHER" id="PTHR33154:SF12">
    <property type="entry name" value="TRANSCRIPTIONAL REGULATORY PROTEIN"/>
    <property type="match status" value="1"/>
</dbReference>